<protein>
    <submittedName>
        <fullName evidence="11">Cyclin-G-associated kinase</fullName>
    </submittedName>
</protein>
<dbReference type="SMART" id="SM01326">
    <property type="entry name" value="PTEN_C2"/>
    <property type="match status" value="1"/>
</dbReference>
<dbReference type="FunFam" id="1.10.287.110:FF:000002">
    <property type="entry name" value="putative tyrosine-protein phosphatase auxilin isoform X2"/>
    <property type="match status" value="1"/>
</dbReference>
<evidence type="ECO:0000313" key="11">
    <source>
        <dbReference type="EMBL" id="RNA13540.1"/>
    </source>
</evidence>
<evidence type="ECO:0000259" key="9">
    <source>
        <dbReference type="PROSITE" id="PS51181"/>
    </source>
</evidence>
<keyword evidence="11" id="KW-0418">Kinase</keyword>
<dbReference type="CDD" id="cd06257">
    <property type="entry name" value="DnaJ"/>
    <property type="match status" value="1"/>
</dbReference>
<feature type="domain" description="C2 tensin-type" evidence="10">
    <location>
        <begin position="498"/>
        <end position="637"/>
    </location>
</feature>
<dbReference type="PANTHER" id="PTHR22967">
    <property type="entry name" value="SERINE/THREONINE PROTEIN KINASE"/>
    <property type="match status" value="1"/>
</dbReference>
<feature type="domain" description="Phosphatase tensin-type" evidence="9">
    <location>
        <begin position="316"/>
        <end position="486"/>
    </location>
</feature>
<dbReference type="Pfam" id="PF00069">
    <property type="entry name" value="Pkinase"/>
    <property type="match status" value="1"/>
</dbReference>
<dbReference type="GO" id="GO:0045747">
    <property type="term" value="P:positive regulation of Notch signaling pathway"/>
    <property type="evidence" value="ECO:0007669"/>
    <property type="project" value="TreeGrafter"/>
</dbReference>
<dbReference type="STRING" id="10195.A0A3M7QQB9"/>
<dbReference type="GO" id="GO:2000369">
    <property type="term" value="P:regulation of clathrin-dependent endocytosis"/>
    <property type="evidence" value="ECO:0007669"/>
    <property type="project" value="TreeGrafter"/>
</dbReference>
<dbReference type="GO" id="GO:0035612">
    <property type="term" value="F:AP-2 adaptor complex binding"/>
    <property type="evidence" value="ECO:0007669"/>
    <property type="project" value="TreeGrafter"/>
</dbReference>
<dbReference type="GO" id="GO:0030136">
    <property type="term" value="C:clathrin-coated vesicle"/>
    <property type="evidence" value="ECO:0007669"/>
    <property type="project" value="UniProtKB-SubCell"/>
</dbReference>
<dbReference type="PANTHER" id="PTHR22967:SF105">
    <property type="entry name" value="CYCLIN-G-ASSOCIATED KINASE"/>
    <property type="match status" value="1"/>
</dbReference>
<dbReference type="EMBL" id="REGN01005381">
    <property type="protein sequence ID" value="RNA13540.1"/>
    <property type="molecule type" value="Genomic_DNA"/>
</dbReference>
<feature type="region of interest" description="Disordered" evidence="6">
    <location>
        <begin position="706"/>
        <end position="730"/>
    </location>
</feature>
<keyword evidence="11" id="KW-0808">Transferase</keyword>
<dbReference type="SMART" id="SM00220">
    <property type="entry name" value="S_TKc"/>
    <property type="match status" value="1"/>
</dbReference>
<organism evidence="11 12">
    <name type="scientific">Brachionus plicatilis</name>
    <name type="common">Marine rotifer</name>
    <name type="synonym">Brachionus muelleri</name>
    <dbReference type="NCBI Taxonomy" id="10195"/>
    <lineage>
        <taxon>Eukaryota</taxon>
        <taxon>Metazoa</taxon>
        <taxon>Spiralia</taxon>
        <taxon>Gnathifera</taxon>
        <taxon>Rotifera</taxon>
        <taxon>Eurotatoria</taxon>
        <taxon>Monogononta</taxon>
        <taxon>Pseudotrocha</taxon>
        <taxon>Ploima</taxon>
        <taxon>Brachionidae</taxon>
        <taxon>Brachionus</taxon>
    </lineage>
</organism>
<dbReference type="InterPro" id="IPR029021">
    <property type="entry name" value="Prot-tyrosine_phosphatase-like"/>
</dbReference>
<feature type="compositionally biased region" description="Low complexity" evidence="6">
    <location>
        <begin position="796"/>
        <end position="807"/>
    </location>
</feature>
<name>A0A3M7QQB9_BRAPC</name>
<dbReference type="InterPro" id="IPR011009">
    <property type="entry name" value="Kinase-like_dom_sf"/>
</dbReference>
<dbReference type="GO" id="GO:0004674">
    <property type="term" value="F:protein serine/threonine kinase activity"/>
    <property type="evidence" value="ECO:0007669"/>
    <property type="project" value="TreeGrafter"/>
</dbReference>
<dbReference type="PROSITE" id="PS50011">
    <property type="entry name" value="PROTEIN_KINASE_DOM"/>
    <property type="match status" value="1"/>
</dbReference>
<feature type="compositionally biased region" description="Low complexity" evidence="6">
    <location>
        <begin position="721"/>
        <end position="730"/>
    </location>
</feature>
<dbReference type="PROSITE" id="PS51181">
    <property type="entry name" value="PPASE_TENSIN"/>
    <property type="match status" value="1"/>
</dbReference>
<feature type="non-terminal residue" evidence="11">
    <location>
        <position position="1"/>
    </location>
</feature>
<dbReference type="InterPro" id="IPR036869">
    <property type="entry name" value="J_dom_sf"/>
</dbReference>
<evidence type="ECO:0000256" key="4">
    <source>
        <dbReference type="ARBA" id="ARBA00022741"/>
    </source>
</evidence>
<comment type="similarity">
    <text evidence="2">Belongs to the protein kinase superfamily. AGC Ser/Thr protein kinase family. PKC subfamily.</text>
</comment>
<keyword evidence="3" id="KW-0597">Phosphoprotein</keyword>
<sequence>RIFSADEPSNQAIKQEISYLKQLANHPNIINFIAAACEETQNSRSREFLILTELCKDPLIDHLRAGLTLPSGSAFNLEQVVQIFYQICRAVQYLHTQDQPIIHRDLKLENFLVSKANEIKLCDFGSATTEIYEPDETWSVNKRNLVEDEIAKQTTPMYRAPEMLDLYNNYRIDSQSDIWALGCVLYLLCFNKHPFEDGSKLRIINGKYQIPVNDGDFSELHDLIRLMLNTNPNGRPNVNEILFHLENICQSKSINLTNNLNFLTKTESLLHAPIVPPVPNSTQPSQQANNWSAGLFKGSSFLKTIKDASSKVMDSVQSSINRTDIDLSYITSRLIVMSCPTEGLESAAFGNNIDLIKEIIETKHGRNYRIYNLANKNYRKEKFAQVIDLGSQLSANKAPPVALMCKLAANVSKFLGENSKNVCIINCTDGKVISAIAVGTILMYFGAVKSAESALNMFYIKRGCNAQISPCQFRYLIDGQKLFATARGEIPRPFVTNSNECILTEIILAGCPLFNRSRNGCTPFVEVYNKDKKIYTNIQDYDLMKKYTTKDKIIQIPVNCHKFYGEIFVMLFHAKSLLGTEKVMTTKICQFQFHTSFAYNYLTANNQLKFGRDELDCLDAPDKYPDSFQVLATIEYKNIDSAAALDDPWTNTLEFESQIRKVDKSALFSNQEEMNEAIRVYEDEKYSDTATTPSINIHLEEAVSDTEGYDQLATGNQSDVSSSPEAQAPAAETKFATLLDLDDFGDNVQSPAENLQKNQSSAPETKIASDFDILLDLGSNTGPSQAPKNDIFDIFSNSNPPTTKNTNDLLNFDSFGETKKPTPPTNLIFDPFGNFDISASNNSGQNSNSSTPNISAKSDPFADLNAFANSSQTSRTQSANAKTPSPTFDNLNRPNYNVNSFSNANSTKPAGSGPKHSSAIFDEFLPSSFAKSQNMKNMTLKDLKREQNVKEMDPDKVKVMEWSDGKRANIRALLCSLNKVLWDGETRWKPIGMNQLITAVDVKKAYHKACLCVHPDKMADHPQANLARMIFVELNDAWAQFQKDGQQNLF</sequence>
<dbReference type="InterPro" id="IPR014020">
    <property type="entry name" value="Tensin_C2-dom"/>
</dbReference>
<dbReference type="SUPFAM" id="SSF46565">
    <property type="entry name" value="Chaperone J-domain"/>
    <property type="match status" value="1"/>
</dbReference>
<evidence type="ECO:0000259" key="7">
    <source>
        <dbReference type="PROSITE" id="PS50011"/>
    </source>
</evidence>
<dbReference type="InterPro" id="IPR035892">
    <property type="entry name" value="C2_domain_sf"/>
</dbReference>
<dbReference type="InterPro" id="IPR001623">
    <property type="entry name" value="DnaJ_domain"/>
</dbReference>
<dbReference type="Proteomes" id="UP000276133">
    <property type="component" value="Unassembled WGS sequence"/>
</dbReference>
<evidence type="ECO:0000259" key="10">
    <source>
        <dbReference type="PROSITE" id="PS51182"/>
    </source>
</evidence>
<feature type="compositionally biased region" description="Polar residues" evidence="6">
    <location>
        <begin position="867"/>
        <end position="909"/>
    </location>
</feature>
<accession>A0A3M7QQB9</accession>
<evidence type="ECO:0000313" key="12">
    <source>
        <dbReference type="Proteomes" id="UP000276133"/>
    </source>
</evidence>
<evidence type="ECO:0000256" key="1">
    <source>
        <dbReference type="ARBA" id="ARBA00004132"/>
    </source>
</evidence>
<dbReference type="FunFam" id="2.60.40.1110:FF:000001">
    <property type="entry name" value="cyclin-G-associated kinase isoform X2"/>
    <property type="match status" value="1"/>
</dbReference>
<evidence type="ECO:0000256" key="3">
    <source>
        <dbReference type="ARBA" id="ARBA00022553"/>
    </source>
</evidence>
<dbReference type="SUPFAM" id="SSF49562">
    <property type="entry name" value="C2 domain (Calcium/lipid-binding domain, CaLB)"/>
    <property type="match status" value="1"/>
</dbReference>
<dbReference type="Gene3D" id="3.90.190.10">
    <property type="entry name" value="Protein tyrosine phosphatase superfamily"/>
    <property type="match status" value="1"/>
</dbReference>
<evidence type="ECO:0000256" key="5">
    <source>
        <dbReference type="ARBA" id="ARBA00023329"/>
    </source>
</evidence>
<dbReference type="GO" id="GO:0005524">
    <property type="term" value="F:ATP binding"/>
    <property type="evidence" value="ECO:0007669"/>
    <property type="project" value="InterPro"/>
</dbReference>
<evidence type="ECO:0000256" key="2">
    <source>
        <dbReference type="ARBA" id="ARBA00005490"/>
    </source>
</evidence>
<dbReference type="Pfam" id="PF10409">
    <property type="entry name" value="PTEN_C2"/>
    <property type="match status" value="1"/>
</dbReference>
<feature type="region of interest" description="Disordered" evidence="6">
    <location>
        <begin position="839"/>
        <end position="915"/>
    </location>
</feature>
<evidence type="ECO:0000259" key="8">
    <source>
        <dbReference type="PROSITE" id="PS50076"/>
    </source>
</evidence>
<dbReference type="Gene3D" id="2.60.40.1110">
    <property type="match status" value="1"/>
</dbReference>
<proteinExistence type="inferred from homology"/>
<dbReference type="Gene3D" id="1.10.287.110">
    <property type="entry name" value="DnaJ domain"/>
    <property type="match status" value="1"/>
</dbReference>
<feature type="domain" description="J" evidence="8">
    <location>
        <begin position="986"/>
        <end position="1050"/>
    </location>
</feature>
<dbReference type="SUPFAM" id="SSF56112">
    <property type="entry name" value="Protein kinase-like (PK-like)"/>
    <property type="match status" value="1"/>
</dbReference>
<reference evidence="11 12" key="1">
    <citation type="journal article" date="2018" name="Sci. Rep.">
        <title>Genomic signatures of local adaptation to the degree of environmental predictability in rotifers.</title>
        <authorList>
            <person name="Franch-Gras L."/>
            <person name="Hahn C."/>
            <person name="Garcia-Roger E.M."/>
            <person name="Carmona M.J."/>
            <person name="Serra M."/>
            <person name="Gomez A."/>
        </authorList>
    </citation>
    <scope>NUCLEOTIDE SEQUENCE [LARGE SCALE GENOMIC DNA]</scope>
    <source>
        <strain evidence="11">HYR1</strain>
    </source>
</reference>
<dbReference type="InterPro" id="IPR000719">
    <property type="entry name" value="Prot_kinase_dom"/>
</dbReference>
<dbReference type="PROSITE" id="PS51182">
    <property type="entry name" value="C2_TENSIN"/>
    <property type="match status" value="1"/>
</dbReference>
<feature type="compositionally biased region" description="Low complexity" evidence="6">
    <location>
        <begin position="839"/>
        <end position="853"/>
    </location>
</feature>
<dbReference type="SUPFAM" id="SSF52799">
    <property type="entry name" value="(Phosphotyrosine protein) phosphatases II"/>
    <property type="match status" value="1"/>
</dbReference>
<feature type="domain" description="Protein kinase" evidence="7">
    <location>
        <begin position="1"/>
        <end position="247"/>
    </location>
</feature>
<dbReference type="OrthoDB" id="1717591at2759"/>
<comment type="subcellular location">
    <subcellularLocation>
        <location evidence="1">Cytoplasmic vesicle</location>
        <location evidence="1">Clathrin-coated vesicle</location>
    </subcellularLocation>
</comment>
<dbReference type="Gene3D" id="1.10.510.10">
    <property type="entry name" value="Transferase(Phosphotransferase) domain 1"/>
    <property type="match status" value="1"/>
</dbReference>
<feature type="region of interest" description="Disordered" evidence="6">
    <location>
        <begin position="788"/>
        <end position="823"/>
    </location>
</feature>
<gene>
    <name evidence="11" type="ORF">BpHYR1_016117</name>
</gene>
<keyword evidence="4" id="KW-0547">Nucleotide-binding</keyword>
<dbReference type="PROSITE" id="PS00108">
    <property type="entry name" value="PROTEIN_KINASE_ST"/>
    <property type="match status" value="1"/>
</dbReference>
<dbReference type="InterPro" id="IPR008271">
    <property type="entry name" value="Ser/Thr_kinase_AS"/>
</dbReference>
<dbReference type="InterPro" id="IPR029023">
    <property type="entry name" value="Tensin_phosphatase"/>
</dbReference>
<keyword evidence="5" id="KW-0968">Cytoplasmic vesicle</keyword>
<comment type="caution">
    <text evidence="11">The sequence shown here is derived from an EMBL/GenBank/DDBJ whole genome shotgun (WGS) entry which is preliminary data.</text>
</comment>
<keyword evidence="12" id="KW-1185">Reference proteome</keyword>
<dbReference type="PROSITE" id="PS50076">
    <property type="entry name" value="DNAJ_2"/>
    <property type="match status" value="1"/>
</dbReference>
<dbReference type="SMART" id="SM00271">
    <property type="entry name" value="DnaJ"/>
    <property type="match status" value="1"/>
</dbReference>
<dbReference type="AlphaFoldDB" id="A0A3M7QQB9"/>
<evidence type="ECO:0000256" key="6">
    <source>
        <dbReference type="SAM" id="MobiDB-lite"/>
    </source>
</evidence>